<keyword evidence="2" id="KW-1185">Reference proteome</keyword>
<accession>A0ABQ3K9K9</accession>
<comment type="caution">
    <text evidence="1">The sequence shown here is derived from an EMBL/GenBank/DDBJ whole genome shotgun (WGS) entry which is preliminary data.</text>
</comment>
<evidence type="ECO:0000313" key="1">
    <source>
        <dbReference type="EMBL" id="GHG08256.1"/>
    </source>
</evidence>
<proteinExistence type="predicted"/>
<dbReference type="RefSeq" id="WP_191309674.1">
    <property type="nucleotide sequence ID" value="NZ_BNAW01000008.1"/>
</dbReference>
<sequence length="150" mass="16287">MKDEYAHPRAGIEFDWLAVDPSGALAVLTSAGYGPVPKAVGEHVESVDAAVELVNTWPYVGDSISQPSDTGDYTDWRDLAARGFYAYDWKDSSGPYVRLAVPTAPLTVDDLTDEWIMQIVVLARFTVDFASAARLTLTDLDDETGGSCHT</sequence>
<protein>
    <submittedName>
        <fullName evidence="1">Uncharacterized protein</fullName>
    </submittedName>
</protein>
<evidence type="ECO:0000313" key="2">
    <source>
        <dbReference type="Proteomes" id="UP000649955"/>
    </source>
</evidence>
<organism evidence="1 2">
    <name type="scientific">Amycolatopsis bullii</name>
    <dbReference type="NCBI Taxonomy" id="941987"/>
    <lineage>
        <taxon>Bacteria</taxon>
        <taxon>Bacillati</taxon>
        <taxon>Actinomycetota</taxon>
        <taxon>Actinomycetes</taxon>
        <taxon>Pseudonocardiales</taxon>
        <taxon>Pseudonocardiaceae</taxon>
        <taxon>Amycolatopsis</taxon>
    </lineage>
</organism>
<dbReference type="EMBL" id="BNAW01000008">
    <property type="protein sequence ID" value="GHG08256.1"/>
    <property type="molecule type" value="Genomic_DNA"/>
</dbReference>
<reference evidence="2" key="1">
    <citation type="journal article" date="2019" name="Int. J. Syst. Evol. Microbiol.">
        <title>The Global Catalogue of Microorganisms (GCM) 10K type strain sequencing project: providing services to taxonomists for standard genome sequencing and annotation.</title>
        <authorList>
            <consortium name="The Broad Institute Genomics Platform"/>
            <consortium name="The Broad Institute Genome Sequencing Center for Infectious Disease"/>
            <person name="Wu L."/>
            <person name="Ma J."/>
        </authorList>
    </citation>
    <scope>NUCLEOTIDE SEQUENCE [LARGE SCALE GENOMIC DNA]</scope>
    <source>
        <strain evidence="2">CGMCC 4.7680</strain>
    </source>
</reference>
<name>A0ABQ3K9K9_9PSEU</name>
<gene>
    <name evidence="1" type="ORF">GCM10017567_26020</name>
</gene>
<dbReference type="Proteomes" id="UP000649955">
    <property type="component" value="Unassembled WGS sequence"/>
</dbReference>